<feature type="transmembrane region" description="Helical" evidence="6">
    <location>
        <begin position="90"/>
        <end position="109"/>
    </location>
</feature>
<protein>
    <recommendedName>
        <fullName evidence="10">MFS transporter</fullName>
    </recommendedName>
</protein>
<feature type="signal peptide" evidence="7">
    <location>
        <begin position="1"/>
        <end position="22"/>
    </location>
</feature>
<dbReference type="GO" id="GO:0022857">
    <property type="term" value="F:transmembrane transporter activity"/>
    <property type="evidence" value="ECO:0007669"/>
    <property type="project" value="TreeGrafter"/>
</dbReference>
<comment type="caution">
    <text evidence="8">The sequence shown here is derived from an EMBL/GenBank/DDBJ whole genome shotgun (WGS) entry which is preliminary data.</text>
</comment>
<sequence>MLTFAGAAAAFGVVLASLPALAGAPALVSVLIGVWGALWGLVPLALQTHMLTATPHAPEAASSIFITVMQLAIAIGSGVGGVLVDSAGLSTLFVAAGSAAIASALFALLTRHGL</sequence>
<dbReference type="InterPro" id="IPR050189">
    <property type="entry name" value="MFS_Efflux_Transporters"/>
</dbReference>
<dbReference type="InterPro" id="IPR036259">
    <property type="entry name" value="MFS_trans_sf"/>
</dbReference>
<keyword evidence="2" id="KW-1003">Cell membrane</keyword>
<dbReference type="PANTHER" id="PTHR43124:SF3">
    <property type="entry name" value="CHLORAMPHENICOL EFFLUX PUMP RV0191"/>
    <property type="match status" value="1"/>
</dbReference>
<keyword evidence="5 6" id="KW-0472">Membrane</keyword>
<gene>
    <name evidence="8" type="ORF">Pka01_81550</name>
</gene>
<dbReference type="SUPFAM" id="SSF103473">
    <property type="entry name" value="MFS general substrate transporter"/>
    <property type="match status" value="1"/>
</dbReference>
<feature type="transmembrane region" description="Helical" evidence="6">
    <location>
        <begin position="64"/>
        <end position="84"/>
    </location>
</feature>
<evidence type="ECO:0000256" key="3">
    <source>
        <dbReference type="ARBA" id="ARBA00022692"/>
    </source>
</evidence>
<keyword evidence="9" id="KW-1185">Reference proteome</keyword>
<dbReference type="RefSeq" id="WP_203888282.1">
    <property type="nucleotide sequence ID" value="NZ_BAABHH010000022.1"/>
</dbReference>
<dbReference type="EMBL" id="BONV01000069">
    <property type="protein sequence ID" value="GIG85028.1"/>
    <property type="molecule type" value="Genomic_DNA"/>
</dbReference>
<keyword evidence="4 6" id="KW-1133">Transmembrane helix</keyword>
<feature type="chain" id="PRO_5035313218" description="MFS transporter" evidence="7">
    <location>
        <begin position="23"/>
        <end position="114"/>
    </location>
</feature>
<dbReference type="PANTHER" id="PTHR43124">
    <property type="entry name" value="PURINE EFFLUX PUMP PBUE"/>
    <property type="match status" value="1"/>
</dbReference>
<evidence type="ECO:0000256" key="7">
    <source>
        <dbReference type="SAM" id="SignalP"/>
    </source>
</evidence>
<evidence type="ECO:0000256" key="6">
    <source>
        <dbReference type="SAM" id="Phobius"/>
    </source>
</evidence>
<reference evidence="8 9" key="1">
    <citation type="submission" date="2021-01" db="EMBL/GenBank/DDBJ databases">
        <title>Whole genome shotgun sequence of Planotetraspora kaengkrachanensis NBRC 104272.</title>
        <authorList>
            <person name="Komaki H."/>
            <person name="Tamura T."/>
        </authorList>
    </citation>
    <scope>NUCLEOTIDE SEQUENCE [LARGE SCALE GENOMIC DNA]</scope>
    <source>
        <strain evidence="8 9">NBRC 104272</strain>
    </source>
</reference>
<keyword evidence="3 6" id="KW-0812">Transmembrane</keyword>
<name>A0A8J3Q1W1_9ACTN</name>
<comment type="subcellular location">
    <subcellularLocation>
        <location evidence="1">Cell membrane</location>
        <topology evidence="1">Multi-pass membrane protein</topology>
    </subcellularLocation>
</comment>
<dbReference type="AlphaFoldDB" id="A0A8J3Q1W1"/>
<organism evidence="8 9">
    <name type="scientific">Planotetraspora kaengkrachanensis</name>
    <dbReference type="NCBI Taxonomy" id="575193"/>
    <lineage>
        <taxon>Bacteria</taxon>
        <taxon>Bacillati</taxon>
        <taxon>Actinomycetota</taxon>
        <taxon>Actinomycetes</taxon>
        <taxon>Streptosporangiales</taxon>
        <taxon>Streptosporangiaceae</taxon>
        <taxon>Planotetraspora</taxon>
    </lineage>
</organism>
<proteinExistence type="predicted"/>
<evidence type="ECO:0008006" key="10">
    <source>
        <dbReference type="Google" id="ProtNLM"/>
    </source>
</evidence>
<evidence type="ECO:0000313" key="9">
    <source>
        <dbReference type="Proteomes" id="UP000630097"/>
    </source>
</evidence>
<dbReference type="Proteomes" id="UP000630097">
    <property type="component" value="Unassembled WGS sequence"/>
</dbReference>
<accession>A0A8J3Q1W1</accession>
<dbReference type="GO" id="GO:0005886">
    <property type="term" value="C:plasma membrane"/>
    <property type="evidence" value="ECO:0007669"/>
    <property type="project" value="UniProtKB-SubCell"/>
</dbReference>
<evidence type="ECO:0000256" key="5">
    <source>
        <dbReference type="ARBA" id="ARBA00023136"/>
    </source>
</evidence>
<keyword evidence="7" id="KW-0732">Signal</keyword>
<evidence type="ECO:0000313" key="8">
    <source>
        <dbReference type="EMBL" id="GIG85028.1"/>
    </source>
</evidence>
<evidence type="ECO:0000256" key="2">
    <source>
        <dbReference type="ARBA" id="ARBA00022475"/>
    </source>
</evidence>
<evidence type="ECO:0000256" key="4">
    <source>
        <dbReference type="ARBA" id="ARBA00022989"/>
    </source>
</evidence>
<evidence type="ECO:0000256" key="1">
    <source>
        <dbReference type="ARBA" id="ARBA00004651"/>
    </source>
</evidence>